<accession>A0AAW8NGJ5</accession>
<evidence type="ECO:0000313" key="3">
    <source>
        <dbReference type="Proteomes" id="UP001262032"/>
    </source>
</evidence>
<reference evidence="2" key="1">
    <citation type="submission" date="2023-07" db="EMBL/GenBank/DDBJ databases">
        <title>Sorghum-associated microbial communities from plants grown in Nebraska, USA.</title>
        <authorList>
            <person name="Schachtman D."/>
        </authorList>
    </citation>
    <scope>NUCLEOTIDE SEQUENCE</scope>
    <source>
        <strain evidence="2">BE261</strain>
    </source>
</reference>
<dbReference type="Gene3D" id="1.20.58.840">
    <property type="match status" value="1"/>
</dbReference>
<dbReference type="Proteomes" id="UP001262032">
    <property type="component" value="Unassembled WGS sequence"/>
</dbReference>
<evidence type="ECO:0000259" key="1">
    <source>
        <dbReference type="Pfam" id="PF01636"/>
    </source>
</evidence>
<dbReference type="Gene3D" id="1.10.510.10">
    <property type="entry name" value="Transferase(Phosphotransferase) domain 1"/>
    <property type="match status" value="1"/>
</dbReference>
<name>A0AAW8NGJ5_PSEOX</name>
<dbReference type="GeneID" id="97424491"/>
<protein>
    <submittedName>
        <fullName evidence="2">Aminoglycoside phosphotransferase (APT) family kinase protein</fullName>
    </submittedName>
</protein>
<keyword evidence="2" id="KW-0808">Transferase</keyword>
<proteinExistence type="predicted"/>
<evidence type="ECO:0000313" key="2">
    <source>
        <dbReference type="EMBL" id="MDR7166029.1"/>
    </source>
</evidence>
<feature type="domain" description="Aminoglycoside phosphotransferase" evidence="1">
    <location>
        <begin position="49"/>
        <end position="251"/>
    </location>
</feature>
<dbReference type="EMBL" id="JAVDWN010000024">
    <property type="protein sequence ID" value="MDR7166029.1"/>
    <property type="molecule type" value="Genomic_DNA"/>
</dbReference>
<dbReference type="Pfam" id="PF01636">
    <property type="entry name" value="APH"/>
    <property type="match status" value="1"/>
</dbReference>
<dbReference type="RefSeq" id="WP_251421536.1">
    <property type="nucleotide sequence ID" value="NZ_CAXURQ020000001.1"/>
</dbReference>
<dbReference type="InterPro" id="IPR002575">
    <property type="entry name" value="Aminoglycoside_PTrfase"/>
</dbReference>
<comment type="caution">
    <text evidence="2">The sequence shown here is derived from an EMBL/GenBank/DDBJ whole genome shotgun (WGS) entry which is preliminary data.</text>
</comment>
<gene>
    <name evidence="2" type="ORF">J2X12_004083</name>
</gene>
<keyword evidence="2" id="KW-0418">Kinase</keyword>
<sequence>MKYIDQILRDNYRTLELRKFGLTGQWDTLLLTPQFVTSRHVVALIFSTDAQVPRLVVKIPRQPGDNESVRKEADVLLQLKSLGVGSEQGAPEVVGVLDVGGQTVLIETAVVGSLLEPHLVVQDFPRALDAGLNFVAALPCTRPVRENADWYQRTIAGPLDELASLLPADTEVARLIERTHEVLAPMRAEQLPAVVEHGDLSYQNLFLQPNGRLQVVDWERSRLDGLPAHDLIFYLQYIGQSQEDALSSRRLQLRAFENAFSPGGWALKPLAQHLRLRGVEPELLPYLVIATWARSAATMTYRLAGQAVHEGDTGHVQAAVTADRDFWLWRHAVTDWAAVPA</sequence>
<dbReference type="InterPro" id="IPR011009">
    <property type="entry name" value="Kinase-like_dom_sf"/>
</dbReference>
<organism evidence="2 3">
    <name type="scientific">Pseudarthrobacter oxydans</name>
    <name type="common">Arthrobacter oxydans</name>
    <dbReference type="NCBI Taxonomy" id="1671"/>
    <lineage>
        <taxon>Bacteria</taxon>
        <taxon>Bacillati</taxon>
        <taxon>Actinomycetota</taxon>
        <taxon>Actinomycetes</taxon>
        <taxon>Micrococcales</taxon>
        <taxon>Micrococcaceae</taxon>
        <taxon>Pseudarthrobacter</taxon>
    </lineage>
</organism>
<dbReference type="GO" id="GO:0016301">
    <property type="term" value="F:kinase activity"/>
    <property type="evidence" value="ECO:0007669"/>
    <property type="project" value="UniProtKB-KW"/>
</dbReference>
<dbReference type="SUPFAM" id="SSF56112">
    <property type="entry name" value="Protein kinase-like (PK-like)"/>
    <property type="match status" value="1"/>
</dbReference>
<dbReference type="AlphaFoldDB" id="A0AAW8NGJ5"/>